<protein>
    <recommendedName>
        <fullName evidence="3">Neuraminidase</fullName>
    </recommendedName>
</protein>
<dbReference type="EMBL" id="SMLB01000020">
    <property type="protein sequence ID" value="TDD68461.1"/>
    <property type="molecule type" value="Genomic_DNA"/>
</dbReference>
<sequence length="437" mass="48853">MRDSILEPHALNLARGQFGTCFNGQTFQIDAVVTFGGWQYATYVDHKRRVCVARRELPDGPWQSVPFDDYTIDHADVHNVPVIGICPADGTIHLAFDHHVSPLHYRVSELGAATSPARADWSAGLFGATTSELIPGHTLDRLTYPNFVTTPGGGLLLYYRIGGSGDGDSHLARYRPERGGWSVDGEFVSRRGRFGDSPSRSAYHNGFDFGPGGRLHTTWLWREDPGLLSNHDLQYAYSDDEGRTWRNNDGASIGVTGRAPMHLASPRVTVRALPHGWGLMNQVTQTVDSRGRVHVVLWQRSLDEPTASTDLSTWRYVHYWRDDEGRWRHQELPFAGRKPSLVADADDNLVLVFTKPDRPDYHGLDTGGPLHVATAAAADGWETWHAVQRSEVAFVGEPRIDEHRWRDEQVLSVYAQRAPGRAGEPSELHVIDLEQRC</sequence>
<organism evidence="1 2">
    <name type="scientific">Jiangella aurantiaca</name>
    <dbReference type="NCBI Taxonomy" id="2530373"/>
    <lineage>
        <taxon>Bacteria</taxon>
        <taxon>Bacillati</taxon>
        <taxon>Actinomycetota</taxon>
        <taxon>Actinomycetes</taxon>
        <taxon>Jiangellales</taxon>
        <taxon>Jiangellaceae</taxon>
        <taxon>Jiangella</taxon>
    </lineage>
</organism>
<evidence type="ECO:0000313" key="2">
    <source>
        <dbReference type="Proteomes" id="UP000295217"/>
    </source>
</evidence>
<keyword evidence="2" id="KW-1185">Reference proteome</keyword>
<name>A0A4R5A8V2_9ACTN</name>
<dbReference type="OrthoDB" id="223410at2"/>
<gene>
    <name evidence="1" type="ORF">E1262_15670</name>
</gene>
<reference evidence="1 2" key="1">
    <citation type="submission" date="2019-02" db="EMBL/GenBank/DDBJ databases">
        <title>Draft genome sequences of novel Actinobacteria.</title>
        <authorList>
            <person name="Sahin N."/>
            <person name="Ay H."/>
            <person name="Saygin H."/>
        </authorList>
    </citation>
    <scope>NUCLEOTIDE SEQUENCE [LARGE SCALE GENOMIC DNA]</scope>
    <source>
        <strain evidence="1 2">8K307</strain>
    </source>
</reference>
<evidence type="ECO:0008006" key="3">
    <source>
        <dbReference type="Google" id="ProtNLM"/>
    </source>
</evidence>
<evidence type="ECO:0000313" key="1">
    <source>
        <dbReference type="EMBL" id="TDD68461.1"/>
    </source>
</evidence>
<dbReference type="Pfam" id="PF15892">
    <property type="entry name" value="BNR_4"/>
    <property type="match status" value="1"/>
</dbReference>
<dbReference type="RefSeq" id="WP_132104076.1">
    <property type="nucleotide sequence ID" value="NZ_SMLB01000020.1"/>
</dbReference>
<dbReference type="Proteomes" id="UP000295217">
    <property type="component" value="Unassembled WGS sequence"/>
</dbReference>
<accession>A0A4R5A8V2</accession>
<proteinExistence type="predicted"/>
<dbReference type="AlphaFoldDB" id="A0A4R5A8V2"/>
<comment type="caution">
    <text evidence="1">The sequence shown here is derived from an EMBL/GenBank/DDBJ whole genome shotgun (WGS) entry which is preliminary data.</text>
</comment>